<dbReference type="GO" id="GO:0008233">
    <property type="term" value="F:peptidase activity"/>
    <property type="evidence" value="ECO:0007669"/>
    <property type="project" value="UniProtKB-KW"/>
</dbReference>
<dbReference type="Gene3D" id="3.30.420.10">
    <property type="entry name" value="Ribonuclease H-like superfamily/Ribonuclease H"/>
    <property type="match status" value="1"/>
</dbReference>
<dbReference type="GO" id="GO:0003676">
    <property type="term" value="F:nucleic acid binding"/>
    <property type="evidence" value="ECO:0007669"/>
    <property type="project" value="InterPro"/>
</dbReference>
<dbReference type="Proteomes" id="UP000321947">
    <property type="component" value="Unassembled WGS sequence"/>
</dbReference>
<dbReference type="OrthoDB" id="2431547at2759"/>
<dbReference type="InterPro" id="IPR036397">
    <property type="entry name" value="RNaseH_sf"/>
</dbReference>
<dbReference type="Proteomes" id="UP000321393">
    <property type="component" value="Unassembled WGS sequence"/>
</dbReference>
<dbReference type="SUPFAM" id="SSF56672">
    <property type="entry name" value="DNA/RNA polymerases"/>
    <property type="match status" value="1"/>
</dbReference>
<dbReference type="Pfam" id="PF24626">
    <property type="entry name" value="SH3_Tf2-1"/>
    <property type="match status" value="1"/>
</dbReference>
<dbReference type="InterPro" id="IPR043502">
    <property type="entry name" value="DNA/RNA_pol_sf"/>
</dbReference>
<keyword evidence="2" id="KW-0645">Protease</keyword>
<protein>
    <submittedName>
        <fullName evidence="2">Gag protease polyprotein</fullName>
    </submittedName>
</protein>
<dbReference type="GO" id="GO:0006508">
    <property type="term" value="P:proteolysis"/>
    <property type="evidence" value="ECO:0007669"/>
    <property type="project" value="UniProtKB-KW"/>
</dbReference>
<feature type="domain" description="Tf2-1-like SH3-like" evidence="1">
    <location>
        <begin position="504"/>
        <end position="543"/>
    </location>
</feature>
<evidence type="ECO:0000313" key="2">
    <source>
        <dbReference type="EMBL" id="KAA0040361.1"/>
    </source>
</evidence>
<dbReference type="Gene3D" id="3.10.10.10">
    <property type="entry name" value="HIV Type 1 Reverse Transcriptase, subunit A, domain 1"/>
    <property type="match status" value="1"/>
</dbReference>
<evidence type="ECO:0000259" key="1">
    <source>
        <dbReference type="Pfam" id="PF24626"/>
    </source>
</evidence>
<dbReference type="PANTHER" id="PTHR46148">
    <property type="entry name" value="CHROMO DOMAIN-CONTAINING PROTEIN"/>
    <property type="match status" value="1"/>
</dbReference>
<dbReference type="PANTHER" id="PTHR46148:SF60">
    <property type="entry name" value="CHROMO DOMAIN-CONTAINING PROTEIN"/>
    <property type="match status" value="1"/>
</dbReference>
<evidence type="ECO:0000313" key="4">
    <source>
        <dbReference type="Proteomes" id="UP000321393"/>
    </source>
</evidence>
<keyword evidence="2" id="KW-0378">Hydrolase</keyword>
<dbReference type="Pfam" id="PF08284">
    <property type="entry name" value="RVP_2"/>
    <property type="match status" value="1"/>
</dbReference>
<name>A0A5A7TFC4_CUCMM</name>
<dbReference type="Gene3D" id="3.30.70.270">
    <property type="match status" value="1"/>
</dbReference>
<proteinExistence type="predicted"/>
<reference evidence="4 5" key="1">
    <citation type="submission" date="2019-08" db="EMBL/GenBank/DDBJ databases">
        <title>Draft genome sequences of two oriental melons (Cucumis melo L. var makuwa).</title>
        <authorList>
            <person name="Kwon S.-Y."/>
        </authorList>
    </citation>
    <scope>NUCLEOTIDE SEQUENCE [LARGE SCALE GENOMIC DNA]</scope>
    <source>
        <strain evidence="5">cv. Chang Bougi</strain>
        <strain evidence="4">cv. SW 3</strain>
        <tissue evidence="2">Leaf</tissue>
    </source>
</reference>
<dbReference type="InterPro" id="IPR043128">
    <property type="entry name" value="Rev_trsase/Diguanyl_cyclase"/>
</dbReference>
<dbReference type="SUPFAM" id="SSF53098">
    <property type="entry name" value="Ribonuclease H-like"/>
    <property type="match status" value="1"/>
</dbReference>
<dbReference type="AlphaFoldDB" id="A0A5A7TFC4"/>
<dbReference type="InterPro" id="IPR056924">
    <property type="entry name" value="SH3_Tf2-1"/>
</dbReference>
<evidence type="ECO:0000313" key="3">
    <source>
        <dbReference type="EMBL" id="TYK23343.1"/>
    </source>
</evidence>
<accession>A0A5A7TFC4</accession>
<sequence>MKKPFETGEVAKEKPLCTTCGKHHLGRFFFGIRTGFKCKQKGHTADRCPMRFTRVAQNQKVGAPEQGKVFATNKFEAEKADNVVTGVEPLDNVLSVSIPSRKDMLSKEKIKACQIEIASHVIDVMLLVFDMNDFDVILELMVRDSPDVFPEEFPGLPPHKEIDFAIELEPVFSKINLQSGYHQLRIKDSDIPKTTFRSRYGHYEFIVVSFGLTNAPTVFMTEAEHEEHLCVVIETLRANKLYPKFLKIDASKKDLGCVLMQQGKANVVVDALSRKVSHSAELVTKLAPLHRDFERAEISVSVGAVTSQLDQLSVQPTLRQKIIVAQFNDPSLVKKRRVAETRQADGFSISFDDGLLFERRLCVLVDTAFKIELLTEFILSHQAPRTLKGFTVIGVVVDKLTKSAHVILGKSTYTASKWAKLYLTEIVRLHGVLVSIVFYRDACFTSKFYKRLQIAMGTRWDSHLHLMEFSDNNSFHATIRMALFELHMENVANLLFVGMRQSEIFVGPFEIFERIDLVAYCLALPPSLFVVYDVFHVPMLRKYLSVPSHVVDYETLDIDKNLSYAEQPVEILVRDVKMLRSKGITLVNVLW</sequence>
<evidence type="ECO:0000313" key="5">
    <source>
        <dbReference type="Proteomes" id="UP000321947"/>
    </source>
</evidence>
<dbReference type="EMBL" id="SSTD01004586">
    <property type="protein sequence ID" value="TYK23343.1"/>
    <property type="molecule type" value="Genomic_DNA"/>
</dbReference>
<dbReference type="EMBL" id="SSTE01017567">
    <property type="protein sequence ID" value="KAA0040361.1"/>
    <property type="molecule type" value="Genomic_DNA"/>
</dbReference>
<comment type="caution">
    <text evidence="2">The sequence shown here is derived from an EMBL/GenBank/DDBJ whole genome shotgun (WGS) entry which is preliminary data.</text>
</comment>
<organism evidence="2 4">
    <name type="scientific">Cucumis melo var. makuwa</name>
    <name type="common">Oriental melon</name>
    <dbReference type="NCBI Taxonomy" id="1194695"/>
    <lineage>
        <taxon>Eukaryota</taxon>
        <taxon>Viridiplantae</taxon>
        <taxon>Streptophyta</taxon>
        <taxon>Embryophyta</taxon>
        <taxon>Tracheophyta</taxon>
        <taxon>Spermatophyta</taxon>
        <taxon>Magnoliopsida</taxon>
        <taxon>eudicotyledons</taxon>
        <taxon>Gunneridae</taxon>
        <taxon>Pentapetalae</taxon>
        <taxon>rosids</taxon>
        <taxon>fabids</taxon>
        <taxon>Cucurbitales</taxon>
        <taxon>Cucurbitaceae</taxon>
        <taxon>Benincaseae</taxon>
        <taxon>Cucumis</taxon>
    </lineage>
</organism>
<dbReference type="InterPro" id="IPR012337">
    <property type="entry name" value="RNaseH-like_sf"/>
</dbReference>
<gene>
    <name evidence="3" type="ORF">E5676_scaffold142G004040</name>
    <name evidence="2" type="ORF">E6C27_scaffold460G00720</name>
</gene>